<evidence type="ECO:0000256" key="1">
    <source>
        <dbReference type="SAM" id="MobiDB-lite"/>
    </source>
</evidence>
<dbReference type="GO" id="GO:0016226">
    <property type="term" value="P:iron-sulfur cluster assembly"/>
    <property type="evidence" value="ECO:0007669"/>
    <property type="project" value="InterPro"/>
</dbReference>
<dbReference type="PANTHER" id="PTHR10093">
    <property type="entry name" value="IRON-SULFUR CLUSTER ASSEMBLY ENZYME NIFU HOMOLOG"/>
    <property type="match status" value="1"/>
</dbReference>
<dbReference type="InterPro" id="IPR002871">
    <property type="entry name" value="NIF_FeS_clus_asmbl_NifU_N"/>
</dbReference>
<sequence>MNDELQKKVAEAIRDPKNVGEMADADSVGTVGNSECGEMLRLWVKYREQDGEKVIDKASFQSFGCETAIAVASLATELIQGKTAAEAMEMKPEELSGELGPLPPMKIHCAELVQGALRDALSPESQALGQAESPAKPDGLAPTLRDSLNEGQAKSGSINIQFLDE</sequence>
<feature type="region of interest" description="Disordered" evidence="1">
    <location>
        <begin position="123"/>
        <end position="165"/>
    </location>
</feature>
<dbReference type="GO" id="GO:0005506">
    <property type="term" value="F:iron ion binding"/>
    <property type="evidence" value="ECO:0007669"/>
    <property type="project" value="InterPro"/>
</dbReference>
<dbReference type="CDD" id="cd06664">
    <property type="entry name" value="IscU_like"/>
    <property type="match status" value="1"/>
</dbReference>
<evidence type="ECO:0000259" key="2">
    <source>
        <dbReference type="Pfam" id="PF01592"/>
    </source>
</evidence>
<evidence type="ECO:0000313" key="3">
    <source>
        <dbReference type="EMBL" id="SVD12020.1"/>
    </source>
</evidence>
<dbReference type="SUPFAM" id="SSF82649">
    <property type="entry name" value="SufE/NifU"/>
    <property type="match status" value="1"/>
</dbReference>
<dbReference type="EMBL" id="UINC01130757">
    <property type="protein sequence ID" value="SVD12020.1"/>
    <property type="molecule type" value="Genomic_DNA"/>
</dbReference>
<organism evidence="3">
    <name type="scientific">marine metagenome</name>
    <dbReference type="NCBI Taxonomy" id="408172"/>
    <lineage>
        <taxon>unclassified sequences</taxon>
        <taxon>metagenomes</taxon>
        <taxon>ecological metagenomes</taxon>
    </lineage>
</organism>
<dbReference type="AlphaFoldDB" id="A0A382SPY2"/>
<feature type="compositionally biased region" description="Polar residues" evidence="1">
    <location>
        <begin position="149"/>
        <end position="165"/>
    </location>
</feature>
<gene>
    <name evidence="3" type="ORF">METZ01_LOCUS364874</name>
</gene>
<dbReference type="Pfam" id="PF01592">
    <property type="entry name" value="NifU_N"/>
    <property type="match status" value="1"/>
</dbReference>
<accession>A0A382SPY2</accession>
<name>A0A382SPY2_9ZZZZ</name>
<proteinExistence type="predicted"/>
<dbReference type="Gene3D" id="3.90.1010.10">
    <property type="match status" value="1"/>
</dbReference>
<reference evidence="3" key="1">
    <citation type="submission" date="2018-05" db="EMBL/GenBank/DDBJ databases">
        <authorList>
            <person name="Lanie J.A."/>
            <person name="Ng W.-L."/>
            <person name="Kazmierczak K.M."/>
            <person name="Andrzejewski T.M."/>
            <person name="Davidsen T.M."/>
            <person name="Wayne K.J."/>
            <person name="Tettelin H."/>
            <person name="Glass J.I."/>
            <person name="Rusch D."/>
            <person name="Podicherti R."/>
            <person name="Tsui H.-C.T."/>
            <person name="Winkler M.E."/>
        </authorList>
    </citation>
    <scope>NUCLEOTIDE SEQUENCE</scope>
</reference>
<dbReference type="GO" id="GO:0051536">
    <property type="term" value="F:iron-sulfur cluster binding"/>
    <property type="evidence" value="ECO:0007669"/>
    <property type="project" value="InterPro"/>
</dbReference>
<protein>
    <recommendedName>
        <fullName evidence="2">NIF system FeS cluster assembly NifU N-terminal domain-containing protein</fullName>
    </recommendedName>
</protein>
<feature type="domain" description="NIF system FeS cluster assembly NifU N-terminal" evidence="2">
    <location>
        <begin position="6"/>
        <end position="122"/>
    </location>
</feature>